<dbReference type="EMBL" id="MFRC01000058">
    <property type="protein sequence ID" value="OGH88895.1"/>
    <property type="molecule type" value="Genomic_DNA"/>
</dbReference>
<organism evidence="1 2">
    <name type="scientific">Candidatus Magasanikbacteria bacterium RIFOXYD2_FULL_36_9</name>
    <dbReference type="NCBI Taxonomy" id="1798707"/>
    <lineage>
        <taxon>Bacteria</taxon>
        <taxon>Candidatus Magasanikiibacteriota</taxon>
    </lineage>
</organism>
<dbReference type="InterPro" id="IPR029057">
    <property type="entry name" value="PRTase-like"/>
</dbReference>
<accession>A0A1F6NYA4</accession>
<name>A0A1F6NYA4_9BACT</name>
<proteinExistence type="predicted"/>
<evidence type="ECO:0000313" key="1">
    <source>
        <dbReference type="EMBL" id="OGH88895.1"/>
    </source>
</evidence>
<reference evidence="1 2" key="1">
    <citation type="journal article" date="2016" name="Nat. Commun.">
        <title>Thousands of microbial genomes shed light on interconnected biogeochemical processes in an aquifer system.</title>
        <authorList>
            <person name="Anantharaman K."/>
            <person name="Brown C.T."/>
            <person name="Hug L.A."/>
            <person name="Sharon I."/>
            <person name="Castelle C.J."/>
            <person name="Probst A.J."/>
            <person name="Thomas B.C."/>
            <person name="Singh A."/>
            <person name="Wilkins M.J."/>
            <person name="Karaoz U."/>
            <person name="Brodie E.L."/>
            <person name="Williams K.H."/>
            <person name="Hubbard S.S."/>
            <person name="Banfield J.F."/>
        </authorList>
    </citation>
    <scope>NUCLEOTIDE SEQUENCE [LARGE SCALE GENOMIC DNA]</scope>
</reference>
<evidence type="ECO:0000313" key="2">
    <source>
        <dbReference type="Proteomes" id="UP000178490"/>
    </source>
</evidence>
<dbReference type="Gene3D" id="3.40.50.2020">
    <property type="match status" value="1"/>
</dbReference>
<comment type="caution">
    <text evidence="1">The sequence shown here is derived from an EMBL/GenBank/DDBJ whole genome shotgun (WGS) entry which is preliminary data.</text>
</comment>
<sequence>MSEVILFPIEFQQKRQRLLELLLESVVRYDDGSIQIKSDMVILSAEGSGLISQILAHMIDQLKVPVIIAAGDETAFPIIGSLLTLAFHSHMTNLKGGTLLLMREKGVRADADDNVLIITDEVRVQTLSNVGHLKNVRNCNVLGVIAVIAHQSENEKRYLQQSGVNLTALFTLTELRTGVLDDSRFLFA</sequence>
<dbReference type="AlphaFoldDB" id="A0A1F6NYA4"/>
<gene>
    <name evidence="1" type="ORF">A2537_01870</name>
</gene>
<evidence type="ECO:0008006" key="3">
    <source>
        <dbReference type="Google" id="ProtNLM"/>
    </source>
</evidence>
<protein>
    <recommendedName>
        <fullName evidence="3">Phosphoribosyltransferase domain-containing protein</fullName>
    </recommendedName>
</protein>
<dbReference type="Proteomes" id="UP000178490">
    <property type="component" value="Unassembled WGS sequence"/>
</dbReference>